<keyword evidence="4" id="KW-0808">Transferase</keyword>
<evidence type="ECO:0000256" key="4">
    <source>
        <dbReference type="ARBA" id="ARBA00022679"/>
    </source>
</evidence>
<evidence type="ECO:0000256" key="9">
    <source>
        <dbReference type="ARBA" id="ARBA00050776"/>
    </source>
</evidence>
<dbReference type="InterPro" id="IPR020578">
    <property type="entry name" value="Aminotrans_V_PyrdxlP_BS"/>
</dbReference>
<dbReference type="InterPro" id="IPR015422">
    <property type="entry name" value="PyrdxlP-dep_Trfase_small"/>
</dbReference>
<sequence>MSEMIYFDHAATTPVHPRVVEAMTPYLSQVYGNPSSVHGFGRKARQALEKARDGIAGSLHVDPQALIFTSGGTEADNLAVIGGALAQQGRGRHVITTQVEHHAVLHACEYLEQIGYEVTYLPVDETGMVRMSDLEAAVREDTVLVSVMYGNNEVGTLQPIAEIGRFLRERRIIFHTDAVQAYGVLPLDPEQLFVDMLSVSAHKINGPKGVGALYLGKHVPISPLLHGGSQERKRRAGTENLSGIVGFAEAARIATEEREERVAKYNQIKAAMLGRFQEAGIAYCVNGHPERTLPHILNVSFPGIETETMLMNLDLVQVAAASGSACTSGSLELSHVLKAMNLGEERAESAIRFSFGITNTVEEAELAAKKIVQIATRLQK</sequence>
<dbReference type="GO" id="GO:0051536">
    <property type="term" value="F:iron-sulfur cluster binding"/>
    <property type="evidence" value="ECO:0007669"/>
    <property type="project" value="UniProtKB-KW"/>
</dbReference>
<evidence type="ECO:0000256" key="10">
    <source>
        <dbReference type="RuleBase" id="RU004504"/>
    </source>
</evidence>
<dbReference type="Gene3D" id="1.10.260.50">
    <property type="match status" value="1"/>
</dbReference>
<dbReference type="PANTHER" id="PTHR11601">
    <property type="entry name" value="CYSTEINE DESULFURYLASE FAMILY MEMBER"/>
    <property type="match status" value="1"/>
</dbReference>
<comment type="catalytic activity">
    <reaction evidence="9">
        <text>(sulfur carrier)-H + L-cysteine = (sulfur carrier)-SH + L-alanine</text>
        <dbReference type="Rhea" id="RHEA:43892"/>
        <dbReference type="Rhea" id="RHEA-COMP:14737"/>
        <dbReference type="Rhea" id="RHEA-COMP:14739"/>
        <dbReference type="ChEBI" id="CHEBI:29917"/>
        <dbReference type="ChEBI" id="CHEBI:35235"/>
        <dbReference type="ChEBI" id="CHEBI:57972"/>
        <dbReference type="ChEBI" id="CHEBI:64428"/>
        <dbReference type="EC" id="2.8.1.7"/>
    </reaction>
</comment>
<dbReference type="Gene3D" id="3.40.640.10">
    <property type="entry name" value="Type I PLP-dependent aspartate aminotransferase-like (Major domain)"/>
    <property type="match status" value="1"/>
</dbReference>
<accession>A0A3M8DF88</accession>
<dbReference type="FunFam" id="3.40.640.10:FF:000084">
    <property type="entry name" value="IscS-like cysteine desulfurase"/>
    <property type="match status" value="1"/>
</dbReference>
<reference evidence="12 13" key="1">
    <citation type="submission" date="2018-10" db="EMBL/GenBank/DDBJ databases">
        <title>Phylogenomics of Brevibacillus.</title>
        <authorList>
            <person name="Dunlap C."/>
        </authorList>
    </citation>
    <scope>NUCLEOTIDE SEQUENCE [LARGE SCALE GENOMIC DNA]</scope>
    <source>
        <strain evidence="12 13">JCM 15085</strain>
    </source>
</reference>
<gene>
    <name evidence="12" type="ORF">EDM58_01535</name>
</gene>
<dbReference type="Proteomes" id="UP000281915">
    <property type="component" value="Unassembled WGS sequence"/>
</dbReference>
<feature type="domain" description="Aminotransferase class V" evidence="11">
    <location>
        <begin position="5"/>
        <end position="365"/>
    </location>
</feature>
<evidence type="ECO:0000256" key="2">
    <source>
        <dbReference type="ARBA" id="ARBA00006490"/>
    </source>
</evidence>
<evidence type="ECO:0000256" key="8">
    <source>
        <dbReference type="ARBA" id="ARBA00023014"/>
    </source>
</evidence>
<dbReference type="NCBIfam" id="NF002806">
    <property type="entry name" value="PRK02948.1"/>
    <property type="match status" value="1"/>
</dbReference>
<keyword evidence="8" id="KW-0411">Iron-sulfur</keyword>
<proteinExistence type="inferred from homology"/>
<comment type="cofactor">
    <cofactor evidence="1 10">
        <name>pyridoxal 5'-phosphate</name>
        <dbReference type="ChEBI" id="CHEBI:597326"/>
    </cofactor>
</comment>
<dbReference type="EMBL" id="RHHT01000002">
    <property type="protein sequence ID" value="RNB86259.1"/>
    <property type="molecule type" value="Genomic_DNA"/>
</dbReference>
<dbReference type="InterPro" id="IPR000192">
    <property type="entry name" value="Aminotrans_V_dom"/>
</dbReference>
<comment type="caution">
    <text evidence="12">The sequence shown here is derived from an EMBL/GenBank/DDBJ whole genome shotgun (WGS) entry which is preliminary data.</text>
</comment>
<evidence type="ECO:0000256" key="5">
    <source>
        <dbReference type="ARBA" id="ARBA00022723"/>
    </source>
</evidence>
<dbReference type="SUPFAM" id="SSF53383">
    <property type="entry name" value="PLP-dependent transferases"/>
    <property type="match status" value="1"/>
</dbReference>
<comment type="similarity">
    <text evidence="2">Belongs to the class-V pyridoxal-phosphate-dependent aminotransferase family. NifS/IscS subfamily.</text>
</comment>
<evidence type="ECO:0000256" key="1">
    <source>
        <dbReference type="ARBA" id="ARBA00001933"/>
    </source>
</evidence>
<dbReference type="PANTHER" id="PTHR11601:SF34">
    <property type="entry name" value="CYSTEINE DESULFURASE"/>
    <property type="match status" value="1"/>
</dbReference>
<evidence type="ECO:0000259" key="11">
    <source>
        <dbReference type="Pfam" id="PF00266"/>
    </source>
</evidence>
<dbReference type="GO" id="GO:0046872">
    <property type="term" value="F:metal ion binding"/>
    <property type="evidence" value="ECO:0007669"/>
    <property type="project" value="UniProtKB-KW"/>
</dbReference>
<dbReference type="InterPro" id="IPR016454">
    <property type="entry name" value="Cysteine_dSase"/>
</dbReference>
<keyword evidence="7" id="KW-0408">Iron</keyword>
<protein>
    <recommendedName>
        <fullName evidence="3">cysteine desulfurase</fullName>
        <ecNumber evidence="3">2.8.1.7</ecNumber>
    </recommendedName>
</protein>
<dbReference type="AlphaFoldDB" id="A0A3M8DF88"/>
<keyword evidence="5" id="KW-0479">Metal-binding</keyword>
<evidence type="ECO:0000256" key="3">
    <source>
        <dbReference type="ARBA" id="ARBA00012239"/>
    </source>
</evidence>
<dbReference type="InterPro" id="IPR015424">
    <property type="entry name" value="PyrdxlP-dep_Trfase"/>
</dbReference>
<dbReference type="PIRSF" id="PIRSF005572">
    <property type="entry name" value="NifS"/>
    <property type="match status" value="1"/>
</dbReference>
<dbReference type="EC" id="2.8.1.7" evidence="3"/>
<dbReference type="GO" id="GO:0031071">
    <property type="term" value="F:cysteine desulfurase activity"/>
    <property type="evidence" value="ECO:0007669"/>
    <property type="project" value="UniProtKB-EC"/>
</dbReference>
<name>A0A3M8DF88_9BACL</name>
<dbReference type="Gene3D" id="3.90.1150.10">
    <property type="entry name" value="Aspartate Aminotransferase, domain 1"/>
    <property type="match status" value="1"/>
</dbReference>
<evidence type="ECO:0000256" key="6">
    <source>
        <dbReference type="ARBA" id="ARBA00022898"/>
    </source>
</evidence>
<dbReference type="PROSITE" id="PS00595">
    <property type="entry name" value="AA_TRANSFER_CLASS_5"/>
    <property type="match status" value="1"/>
</dbReference>
<dbReference type="InterPro" id="IPR015421">
    <property type="entry name" value="PyrdxlP-dep_Trfase_major"/>
</dbReference>
<dbReference type="RefSeq" id="WP_122911970.1">
    <property type="nucleotide sequence ID" value="NZ_RHHT01000002.1"/>
</dbReference>
<organism evidence="12 13">
    <name type="scientific">Brevibacillus panacihumi</name>
    <dbReference type="NCBI Taxonomy" id="497735"/>
    <lineage>
        <taxon>Bacteria</taxon>
        <taxon>Bacillati</taxon>
        <taxon>Bacillota</taxon>
        <taxon>Bacilli</taxon>
        <taxon>Bacillales</taxon>
        <taxon>Paenibacillaceae</taxon>
        <taxon>Brevibacillus</taxon>
    </lineage>
</organism>
<keyword evidence="6" id="KW-0663">Pyridoxal phosphate</keyword>
<evidence type="ECO:0000313" key="12">
    <source>
        <dbReference type="EMBL" id="RNB86259.1"/>
    </source>
</evidence>
<dbReference type="Pfam" id="PF00266">
    <property type="entry name" value="Aminotran_5"/>
    <property type="match status" value="1"/>
</dbReference>
<evidence type="ECO:0000313" key="13">
    <source>
        <dbReference type="Proteomes" id="UP000281915"/>
    </source>
</evidence>
<evidence type="ECO:0000256" key="7">
    <source>
        <dbReference type="ARBA" id="ARBA00023004"/>
    </source>
</evidence>